<evidence type="ECO:0000313" key="2">
    <source>
        <dbReference type="EMBL" id="CAG6443339.1"/>
    </source>
</evidence>
<sequence>MKLYFAVLVLCLSTFCIAETLSNAMDDEADDELIKIVNDALMEEIDEVIFKGNAEDSEEETEYRFDENTIMNFAKKIADLVKTAKKCWEEIKGKKS</sequence>
<reference evidence="2" key="1">
    <citation type="submission" date="2021-05" db="EMBL/GenBank/DDBJ databases">
        <authorList>
            <person name="Kuhn-Nentwig L."/>
        </authorList>
    </citation>
    <scope>NUCLEOTIDE SEQUENCE</scope>
    <source>
        <tissue evidence="2">Venom gland</tissue>
    </source>
</reference>
<dbReference type="AlphaFoldDB" id="A0A8D7ZUV5"/>
<feature type="signal peptide" evidence="1">
    <location>
        <begin position="1"/>
        <end position="18"/>
    </location>
</feature>
<protein>
    <submittedName>
        <fullName evidence="2">Zodarin 1a</fullName>
    </submittedName>
</protein>
<evidence type="ECO:0000256" key="1">
    <source>
        <dbReference type="SAM" id="SignalP"/>
    </source>
</evidence>
<keyword evidence="1" id="KW-0732">Signal</keyword>
<dbReference type="EMBL" id="OU069943">
    <property type="protein sequence ID" value="CAG6443339.1"/>
    <property type="molecule type" value="mRNA"/>
</dbReference>
<organism evidence="2">
    <name type="scientific">Zodarion styliferum</name>
    <dbReference type="NCBI Taxonomy" id="1089303"/>
    <lineage>
        <taxon>Eukaryota</taxon>
        <taxon>Metazoa</taxon>
        <taxon>Ecdysozoa</taxon>
        <taxon>Arthropoda</taxon>
        <taxon>Chelicerata</taxon>
        <taxon>Arachnida</taxon>
        <taxon>Araneae</taxon>
        <taxon>Araneomorphae</taxon>
        <taxon>Entelegynae</taxon>
        <taxon>Entelegynae incertae sedis</taxon>
        <taxon>Zodariidae</taxon>
        <taxon>Zodarion</taxon>
    </lineage>
</organism>
<accession>A0A8D7ZUV5</accession>
<feature type="chain" id="PRO_5034423137" evidence="1">
    <location>
        <begin position="19"/>
        <end position="96"/>
    </location>
</feature>
<name>A0A8D7ZUV5_9ARAC</name>
<proteinExistence type="evidence at transcript level"/>